<dbReference type="InterPro" id="IPR036590">
    <property type="entry name" value="SRAP-like"/>
</dbReference>
<dbReference type="Pfam" id="PF02586">
    <property type="entry name" value="SRAP"/>
    <property type="match status" value="1"/>
</dbReference>
<protein>
    <submittedName>
        <fullName evidence="1">SOS response-associated peptidase family protein</fullName>
    </submittedName>
</protein>
<keyword evidence="2" id="KW-1185">Reference proteome</keyword>
<dbReference type="InterPro" id="IPR003738">
    <property type="entry name" value="SRAP"/>
</dbReference>
<evidence type="ECO:0000313" key="1">
    <source>
        <dbReference type="EMBL" id="MDT0593256.1"/>
    </source>
</evidence>
<dbReference type="RefSeq" id="WP_311366781.1">
    <property type="nucleotide sequence ID" value="NZ_JAVRHX010000001.1"/>
</dbReference>
<dbReference type="EMBL" id="JAVRHX010000001">
    <property type="protein sequence ID" value="MDT0593256.1"/>
    <property type="molecule type" value="Genomic_DNA"/>
</dbReference>
<dbReference type="SUPFAM" id="SSF143081">
    <property type="entry name" value="BB1717-like"/>
    <property type="match status" value="1"/>
</dbReference>
<accession>A0ABU2ZLH8</accession>
<sequence length="247" mass="28305">MCGFVSYEQATIKEHPQWEAAMTSVAQLPLEFLLSHWRSYSAYPAFGGDTNKRIPLMIRENGELKRVEAVWWFDANCQEYQQSEKGDSTSNITVLGRRTSFNARNLDSPFWKGALNKHRGVVFANHLGESKLVGKTKHQYLMRSQEPFLLGAVYRKLPNGDYCCAIITRDAHPKMTPYHEKAFPLFLPVDNDFIGLWLSTQNAQHAQIQYLLNAPKLYPSLHVQRVKTYKDKQLVGNINDILLSDEA</sequence>
<gene>
    <name evidence="1" type="ORF">RM552_00185</name>
</gene>
<organism evidence="1 2">
    <name type="scientific">Glaciecola petra</name>
    <dbReference type="NCBI Taxonomy" id="3075602"/>
    <lineage>
        <taxon>Bacteria</taxon>
        <taxon>Pseudomonadati</taxon>
        <taxon>Pseudomonadota</taxon>
        <taxon>Gammaproteobacteria</taxon>
        <taxon>Alteromonadales</taxon>
        <taxon>Alteromonadaceae</taxon>
        <taxon>Glaciecola</taxon>
    </lineage>
</organism>
<evidence type="ECO:0000313" key="2">
    <source>
        <dbReference type="Proteomes" id="UP001253545"/>
    </source>
</evidence>
<comment type="caution">
    <text evidence="1">The sequence shown here is derived from an EMBL/GenBank/DDBJ whole genome shotgun (WGS) entry which is preliminary data.</text>
</comment>
<proteinExistence type="predicted"/>
<dbReference type="Gene3D" id="3.90.1680.10">
    <property type="entry name" value="SOS response associated peptidase-like"/>
    <property type="match status" value="1"/>
</dbReference>
<name>A0ABU2ZLH8_9ALTE</name>
<reference evidence="1 2" key="1">
    <citation type="submission" date="2023-09" db="EMBL/GenBank/DDBJ databases">
        <authorList>
            <person name="Rey-Velasco X."/>
        </authorList>
    </citation>
    <scope>NUCLEOTIDE SEQUENCE [LARGE SCALE GENOMIC DNA]</scope>
    <source>
        <strain evidence="1 2">P117</strain>
    </source>
</reference>
<dbReference type="Proteomes" id="UP001253545">
    <property type="component" value="Unassembled WGS sequence"/>
</dbReference>